<reference evidence="2" key="1">
    <citation type="journal article" date="2019" name="Int. J. Syst. Evol. Microbiol.">
        <title>The Global Catalogue of Microorganisms (GCM) 10K type strain sequencing project: providing services to taxonomists for standard genome sequencing and annotation.</title>
        <authorList>
            <consortium name="The Broad Institute Genomics Platform"/>
            <consortium name="The Broad Institute Genome Sequencing Center for Infectious Disease"/>
            <person name="Wu L."/>
            <person name="Ma J."/>
        </authorList>
    </citation>
    <scope>NUCLEOTIDE SEQUENCE [LARGE SCALE GENOMIC DNA]</scope>
    <source>
        <strain evidence="2">JCM 17809</strain>
    </source>
</reference>
<dbReference type="InterPro" id="IPR027417">
    <property type="entry name" value="P-loop_NTPase"/>
</dbReference>
<keyword evidence="2" id="KW-1185">Reference proteome</keyword>
<dbReference type="Proteomes" id="UP001500945">
    <property type="component" value="Unassembled WGS sequence"/>
</dbReference>
<accession>A0ABP8KLG6</accession>
<sequence>MSLTSPVIAVVGASGGLGASTLALAVGRRLAATGPPAVVADLDLARGGLEVTAGVEHLPGRRWDDLRQVRGRLPPDALLPVLPGEDGCHVLSARGGISPDLPDVAVRDVLASLASGPARLVLDLPAWSPALPQVLSAGSLVVVLTGLRTRALADADAVVARLLDGGVDGGVHGYPPCDVRLVTRGARTSAEVLDDVVAHLGVAHLHHLPDDPHVPRDAERGLFPGVARDAVRRCADRVVSVVDDVADAS</sequence>
<name>A0ABP8KLG6_9MICO</name>
<proteinExistence type="predicted"/>
<dbReference type="RefSeq" id="WP_345207291.1">
    <property type="nucleotide sequence ID" value="NZ_BAABGM010000019.1"/>
</dbReference>
<dbReference type="PANTHER" id="PTHR43384:SF11">
    <property type="entry name" value="SEPTUM SITE DETERMINING PROTEIN"/>
    <property type="match status" value="1"/>
</dbReference>
<evidence type="ECO:0000313" key="2">
    <source>
        <dbReference type="Proteomes" id="UP001500945"/>
    </source>
</evidence>
<gene>
    <name evidence="1" type="ORF">GCM10023168_29200</name>
</gene>
<dbReference type="EMBL" id="BAABGM010000019">
    <property type="protein sequence ID" value="GAA4410002.1"/>
    <property type="molecule type" value="Genomic_DNA"/>
</dbReference>
<dbReference type="InterPro" id="IPR050625">
    <property type="entry name" value="ParA/MinD_ATPase"/>
</dbReference>
<comment type="caution">
    <text evidence="1">The sequence shown here is derived from an EMBL/GenBank/DDBJ whole genome shotgun (WGS) entry which is preliminary data.</text>
</comment>
<dbReference type="PANTHER" id="PTHR43384">
    <property type="entry name" value="SEPTUM SITE-DETERMINING PROTEIN MIND HOMOLOG, CHLOROPLASTIC-RELATED"/>
    <property type="match status" value="1"/>
</dbReference>
<evidence type="ECO:0008006" key="3">
    <source>
        <dbReference type="Google" id="ProtNLM"/>
    </source>
</evidence>
<organism evidence="1 2">
    <name type="scientific">Fodinibacter luteus</name>
    <dbReference type="NCBI Taxonomy" id="552064"/>
    <lineage>
        <taxon>Bacteria</taxon>
        <taxon>Bacillati</taxon>
        <taxon>Actinomycetota</taxon>
        <taxon>Actinomycetes</taxon>
        <taxon>Micrococcales</taxon>
        <taxon>Intrasporangiaceae</taxon>
        <taxon>Fodinibacter (ex Wang et al. 2009)</taxon>
    </lineage>
</organism>
<dbReference type="Gene3D" id="3.40.50.300">
    <property type="entry name" value="P-loop containing nucleotide triphosphate hydrolases"/>
    <property type="match status" value="1"/>
</dbReference>
<evidence type="ECO:0000313" key="1">
    <source>
        <dbReference type="EMBL" id="GAA4410002.1"/>
    </source>
</evidence>
<protein>
    <recommendedName>
        <fullName evidence="3">Secretion/DNA translocation related CpaE-like protein</fullName>
    </recommendedName>
</protein>
<dbReference type="SUPFAM" id="SSF52540">
    <property type="entry name" value="P-loop containing nucleoside triphosphate hydrolases"/>
    <property type="match status" value="1"/>
</dbReference>